<evidence type="ECO:0000256" key="9">
    <source>
        <dbReference type="ARBA" id="ARBA00023065"/>
    </source>
</evidence>
<evidence type="ECO:0000259" key="18">
    <source>
        <dbReference type="Pfam" id="PF22461"/>
    </source>
</evidence>
<keyword evidence="3" id="KW-0813">Transport</keyword>
<dbReference type="InterPro" id="IPR054765">
    <property type="entry name" value="SLBB_dom"/>
</dbReference>
<keyword evidence="9" id="KW-0406">Ion transport</keyword>
<dbReference type="EMBL" id="LVVZ01000022">
    <property type="protein sequence ID" value="OKL43114.1"/>
    <property type="molecule type" value="Genomic_DNA"/>
</dbReference>
<dbReference type="PROSITE" id="PS51257">
    <property type="entry name" value="PROKAR_LIPOPROTEIN"/>
    <property type="match status" value="1"/>
</dbReference>
<feature type="domain" description="Soluble ligand binding" evidence="17">
    <location>
        <begin position="168"/>
        <end position="216"/>
    </location>
</feature>
<dbReference type="PANTHER" id="PTHR33619:SF3">
    <property type="entry name" value="POLYSACCHARIDE EXPORT PROTEIN GFCE-RELATED"/>
    <property type="match status" value="1"/>
</dbReference>
<dbReference type="Pfam" id="PF10531">
    <property type="entry name" value="SLBB"/>
    <property type="match status" value="1"/>
</dbReference>
<evidence type="ECO:0000256" key="8">
    <source>
        <dbReference type="ARBA" id="ARBA00023047"/>
    </source>
</evidence>
<proteinExistence type="inferred from homology"/>
<evidence type="ECO:0000256" key="11">
    <source>
        <dbReference type="ARBA" id="ARBA00023136"/>
    </source>
</evidence>
<evidence type="ECO:0000313" key="20">
    <source>
        <dbReference type="Proteomes" id="UP000185783"/>
    </source>
</evidence>
<dbReference type="Gene3D" id="3.30.1950.10">
    <property type="entry name" value="wza like domain"/>
    <property type="match status" value="1"/>
</dbReference>
<dbReference type="InterPro" id="IPR019554">
    <property type="entry name" value="Soluble_ligand-bd"/>
</dbReference>
<dbReference type="OrthoDB" id="7198507at2"/>
<gene>
    <name evidence="19" type="ORF">A3843_15450</name>
</gene>
<protein>
    <submittedName>
        <fullName evidence="19">Capsule biosynthesis protein</fullName>
    </submittedName>
</protein>
<comment type="subcellular location">
    <subcellularLocation>
        <location evidence="1">Cell outer membrane</location>
        <topology evidence="1">Multi-pass membrane protein</topology>
    </subcellularLocation>
</comment>
<dbReference type="RefSeq" id="WP_028482901.1">
    <property type="nucleotide sequence ID" value="NZ_LVVZ01000022.1"/>
</dbReference>
<keyword evidence="11" id="KW-0472">Membrane</keyword>
<keyword evidence="4" id="KW-1134">Transmembrane beta strand</keyword>
<dbReference type="Gene3D" id="3.10.560.10">
    <property type="entry name" value="Outer membrane lipoprotein wza domain like"/>
    <property type="match status" value="2"/>
</dbReference>
<evidence type="ECO:0000256" key="12">
    <source>
        <dbReference type="ARBA" id="ARBA00023139"/>
    </source>
</evidence>
<dbReference type="InterPro" id="IPR049712">
    <property type="entry name" value="Poly_export"/>
</dbReference>
<dbReference type="STRING" id="197461.A3843_15450"/>
<evidence type="ECO:0000256" key="2">
    <source>
        <dbReference type="ARBA" id="ARBA00009450"/>
    </source>
</evidence>
<evidence type="ECO:0000256" key="5">
    <source>
        <dbReference type="ARBA" id="ARBA00022597"/>
    </source>
</evidence>
<keyword evidence="7 15" id="KW-0732">Signal</keyword>
<dbReference type="InterPro" id="IPR003715">
    <property type="entry name" value="Poly_export_N"/>
</dbReference>
<organism evidence="19 20">
    <name type="scientific">Pseudovibrio exalbescens</name>
    <dbReference type="NCBI Taxonomy" id="197461"/>
    <lineage>
        <taxon>Bacteria</taxon>
        <taxon>Pseudomonadati</taxon>
        <taxon>Pseudomonadota</taxon>
        <taxon>Alphaproteobacteria</taxon>
        <taxon>Hyphomicrobiales</taxon>
        <taxon>Stappiaceae</taxon>
        <taxon>Pseudovibrio</taxon>
    </lineage>
</organism>
<feature type="domain" description="SLBB" evidence="18">
    <location>
        <begin position="246"/>
        <end position="347"/>
    </location>
</feature>
<evidence type="ECO:0000256" key="15">
    <source>
        <dbReference type="SAM" id="SignalP"/>
    </source>
</evidence>
<evidence type="ECO:0000256" key="14">
    <source>
        <dbReference type="ARBA" id="ARBA00023288"/>
    </source>
</evidence>
<dbReference type="GO" id="GO:0015159">
    <property type="term" value="F:polysaccharide transmembrane transporter activity"/>
    <property type="evidence" value="ECO:0007669"/>
    <property type="project" value="InterPro"/>
</dbReference>
<sequence>MRWIPVWLMSVALAACSALPAQGPSSAVISSEQVTADAQLANYTIVKLDDAAISVLRHYQPQSFANKFGSVPASNGVLQLGVGDAVRIHIWEAAPQGLFSTEKSKQSGIDAVIDESGFIFIPYAGRVRAAGLTVEGLRTTVQNKLIGKAIEPQVLVQVLHNQSNSAVVIGDVVKPGRYPISIGGSRLLELVAVAGGAREATYETVITLKRGHRSGTARFEDLIENPANNIRVASGDNILLSHRPRSFSVFGAVGKEQLVPFRTQEVTLAEALAVVGGISDFTADPAGIFLFRFEEAGLVSQMTQRKFAPSVTSGTPVPVVYRLNLRRADGFLRARFVQMKDKDILYVANHPTAEFGKFLQIISPLLSNVSTVNRLEFF</sequence>
<comment type="similarity">
    <text evidence="2">Belongs to the BexD/CtrA/VexA family.</text>
</comment>
<evidence type="ECO:0000256" key="3">
    <source>
        <dbReference type="ARBA" id="ARBA00022448"/>
    </source>
</evidence>
<keyword evidence="20" id="KW-1185">Reference proteome</keyword>
<evidence type="ECO:0000256" key="13">
    <source>
        <dbReference type="ARBA" id="ARBA00023237"/>
    </source>
</evidence>
<keyword evidence="6" id="KW-0812">Transmembrane</keyword>
<dbReference type="Pfam" id="PF02563">
    <property type="entry name" value="Poly_export"/>
    <property type="match status" value="1"/>
</dbReference>
<name>A0A1U7JEK6_9HYPH</name>
<keyword evidence="12" id="KW-0564">Palmitate</keyword>
<dbReference type="Proteomes" id="UP000185783">
    <property type="component" value="Unassembled WGS sequence"/>
</dbReference>
<evidence type="ECO:0000259" key="16">
    <source>
        <dbReference type="Pfam" id="PF02563"/>
    </source>
</evidence>
<dbReference type="GO" id="GO:0015288">
    <property type="term" value="F:porin activity"/>
    <property type="evidence" value="ECO:0007669"/>
    <property type="project" value="UniProtKB-KW"/>
</dbReference>
<keyword evidence="14" id="KW-0449">Lipoprotein</keyword>
<dbReference type="GO" id="GO:0046930">
    <property type="term" value="C:pore complex"/>
    <property type="evidence" value="ECO:0007669"/>
    <property type="project" value="UniProtKB-KW"/>
</dbReference>
<evidence type="ECO:0000256" key="10">
    <source>
        <dbReference type="ARBA" id="ARBA00023114"/>
    </source>
</evidence>
<reference evidence="19 20" key="1">
    <citation type="submission" date="2016-03" db="EMBL/GenBank/DDBJ databases">
        <title>Genome sequence of Nesiotobacter sp. nov., a moderately halophilic alphaproteobacterium isolated from the Yellow Sea, China.</title>
        <authorList>
            <person name="Zhang G."/>
            <person name="Zhang R."/>
        </authorList>
    </citation>
    <scope>NUCLEOTIDE SEQUENCE [LARGE SCALE GENOMIC DNA]</scope>
    <source>
        <strain evidence="19 20">WB1-6</strain>
    </source>
</reference>
<keyword evidence="5" id="KW-0762">Sugar transport</keyword>
<keyword evidence="13" id="KW-0998">Cell outer membrane</keyword>
<evidence type="ECO:0000256" key="1">
    <source>
        <dbReference type="ARBA" id="ARBA00004571"/>
    </source>
</evidence>
<dbReference type="AlphaFoldDB" id="A0A1U7JEK6"/>
<evidence type="ECO:0000256" key="7">
    <source>
        <dbReference type="ARBA" id="ARBA00022729"/>
    </source>
</evidence>
<feature type="chain" id="PRO_5010567698" evidence="15">
    <location>
        <begin position="21"/>
        <end position="378"/>
    </location>
</feature>
<accession>A0A1U7JEK6</accession>
<evidence type="ECO:0000256" key="6">
    <source>
        <dbReference type="ARBA" id="ARBA00022692"/>
    </source>
</evidence>
<evidence type="ECO:0000259" key="17">
    <source>
        <dbReference type="Pfam" id="PF10531"/>
    </source>
</evidence>
<dbReference type="GO" id="GO:0009279">
    <property type="term" value="C:cell outer membrane"/>
    <property type="evidence" value="ECO:0007669"/>
    <property type="project" value="UniProtKB-SubCell"/>
</dbReference>
<evidence type="ECO:0000256" key="4">
    <source>
        <dbReference type="ARBA" id="ARBA00022452"/>
    </source>
</evidence>
<dbReference type="Pfam" id="PF22461">
    <property type="entry name" value="SLBB_2"/>
    <property type="match status" value="1"/>
</dbReference>
<keyword evidence="10" id="KW-0626">Porin</keyword>
<feature type="domain" description="Polysaccharide export protein N-terminal" evidence="16">
    <location>
        <begin position="77"/>
        <end position="158"/>
    </location>
</feature>
<feature type="signal peptide" evidence="15">
    <location>
        <begin position="1"/>
        <end position="20"/>
    </location>
</feature>
<dbReference type="PANTHER" id="PTHR33619">
    <property type="entry name" value="POLYSACCHARIDE EXPORT PROTEIN GFCE-RELATED"/>
    <property type="match status" value="1"/>
</dbReference>
<keyword evidence="8" id="KW-0625">Polysaccharide transport</keyword>
<comment type="caution">
    <text evidence="19">The sequence shown here is derived from an EMBL/GenBank/DDBJ whole genome shotgun (WGS) entry which is preliminary data.</text>
</comment>
<evidence type="ECO:0000313" key="19">
    <source>
        <dbReference type="EMBL" id="OKL43114.1"/>
    </source>
</evidence>
<dbReference type="GO" id="GO:0006811">
    <property type="term" value="P:monoatomic ion transport"/>
    <property type="evidence" value="ECO:0007669"/>
    <property type="project" value="UniProtKB-KW"/>
</dbReference>